<evidence type="ECO:0000313" key="2">
    <source>
        <dbReference type="Proteomes" id="UP001162480"/>
    </source>
</evidence>
<keyword evidence="2" id="KW-1185">Reference proteome</keyword>
<name>A0AA36ALG3_OCTVU</name>
<accession>A0AA36ALG3</accession>
<dbReference type="PANTHER" id="PTHR45913">
    <property type="entry name" value="EPM2A-INTERACTING PROTEIN 1"/>
    <property type="match status" value="1"/>
</dbReference>
<proteinExistence type="predicted"/>
<sequence length="116" mass="13226">MDLSADIEENVQNKLQNSEFALQVDKLTGISNKVQLLTFIRFIDGKYHSVAKKALSVLGQFSTSYLCELGFSTLNNIKSKKREKLRCIEEEMMVCLSQIRPNIENVSKKHQAHVSH</sequence>
<dbReference type="EMBL" id="OX597815">
    <property type="protein sequence ID" value="CAI9717626.1"/>
    <property type="molecule type" value="Genomic_DNA"/>
</dbReference>
<reference evidence="1" key="1">
    <citation type="submission" date="2023-08" db="EMBL/GenBank/DDBJ databases">
        <authorList>
            <person name="Alioto T."/>
            <person name="Alioto T."/>
            <person name="Gomez Garrido J."/>
        </authorList>
    </citation>
    <scope>NUCLEOTIDE SEQUENCE</scope>
</reference>
<dbReference type="Proteomes" id="UP001162480">
    <property type="component" value="Chromosome 2"/>
</dbReference>
<organism evidence="1 2">
    <name type="scientific">Octopus vulgaris</name>
    <name type="common">Common octopus</name>
    <dbReference type="NCBI Taxonomy" id="6645"/>
    <lineage>
        <taxon>Eukaryota</taxon>
        <taxon>Metazoa</taxon>
        <taxon>Spiralia</taxon>
        <taxon>Lophotrochozoa</taxon>
        <taxon>Mollusca</taxon>
        <taxon>Cephalopoda</taxon>
        <taxon>Coleoidea</taxon>
        <taxon>Octopodiformes</taxon>
        <taxon>Octopoda</taxon>
        <taxon>Incirrata</taxon>
        <taxon>Octopodidae</taxon>
        <taxon>Octopus</taxon>
    </lineage>
</organism>
<dbReference type="AlphaFoldDB" id="A0AA36ALG3"/>
<protein>
    <submittedName>
        <fullName evidence="1">Uncharacterized protein</fullName>
    </submittedName>
</protein>
<evidence type="ECO:0000313" key="1">
    <source>
        <dbReference type="EMBL" id="CAI9717626.1"/>
    </source>
</evidence>
<dbReference type="PANTHER" id="PTHR45913:SF19">
    <property type="entry name" value="LOW QUALITY PROTEIN: ZINC FINGER BED DOMAIN-CONTAINING PROTEIN 5-LIKE"/>
    <property type="match status" value="1"/>
</dbReference>
<gene>
    <name evidence="1" type="ORF">OCTVUL_1B003007</name>
</gene>